<protein>
    <submittedName>
        <fullName evidence="1">DUF3069 domain-containing protein</fullName>
    </submittedName>
</protein>
<dbReference type="AlphaFoldDB" id="A0A3R9F5T0"/>
<dbReference type="Proteomes" id="UP000269041">
    <property type="component" value="Unassembled WGS sequence"/>
</dbReference>
<name>A0A3R9F5T0_9VIBR</name>
<dbReference type="Pfam" id="PF11269">
    <property type="entry name" value="DUF3069"/>
    <property type="match status" value="1"/>
</dbReference>
<dbReference type="InterPro" id="IPR021422">
    <property type="entry name" value="DUF3069"/>
</dbReference>
<reference evidence="1 2" key="1">
    <citation type="submission" date="2018-12" db="EMBL/GenBank/DDBJ databases">
        <title>Genomic taxonomy of the Vibrionaceae family.</title>
        <authorList>
            <person name="Gomez-Gil B."/>
            <person name="Enciso-Ibarra K."/>
        </authorList>
    </citation>
    <scope>NUCLEOTIDE SEQUENCE [LARGE SCALE GENOMIC DNA]</scope>
    <source>
        <strain evidence="1 2">CAIM 594</strain>
    </source>
</reference>
<dbReference type="RefSeq" id="WP_125323145.1">
    <property type="nucleotide sequence ID" value="NZ_AP024890.1"/>
</dbReference>
<dbReference type="SUPFAM" id="SSF158675">
    <property type="entry name" value="Sama2622-like"/>
    <property type="match status" value="1"/>
</dbReference>
<dbReference type="InterPro" id="IPR023132">
    <property type="entry name" value="Sama2622-like_sf"/>
</dbReference>
<sequence>MSEETQNLTHIDLSSVSEELRRVIEFDHVPESMYIMVTSIHDASEVAVHQAWSELPPSAQNILDNFEQFHALVSVSQAFAGLSVIEELQAQALPENMTNEEKESYQAEVVEQVMQNCIKDMLKQIKKARRDPLLKLDFIQVFTQ</sequence>
<accession>A0A3R9F5T0</accession>
<dbReference type="OrthoDB" id="6401538at2"/>
<evidence type="ECO:0000313" key="2">
    <source>
        <dbReference type="Proteomes" id="UP000269041"/>
    </source>
</evidence>
<dbReference type="Gene3D" id="1.10.3440.10">
    <property type="entry name" value="Sama2622-like"/>
    <property type="match status" value="1"/>
</dbReference>
<evidence type="ECO:0000313" key="1">
    <source>
        <dbReference type="EMBL" id="RSD29629.1"/>
    </source>
</evidence>
<dbReference type="EMBL" id="RSFA01000124">
    <property type="protein sequence ID" value="RSD29629.1"/>
    <property type="molecule type" value="Genomic_DNA"/>
</dbReference>
<keyword evidence="2" id="KW-1185">Reference proteome</keyword>
<gene>
    <name evidence="1" type="ORF">EJA03_18125</name>
</gene>
<comment type="caution">
    <text evidence="1">The sequence shown here is derived from an EMBL/GenBank/DDBJ whole genome shotgun (WGS) entry which is preliminary data.</text>
</comment>
<proteinExistence type="predicted"/>
<organism evidence="1 2">
    <name type="scientific">Vibrio pectenicida</name>
    <dbReference type="NCBI Taxonomy" id="62763"/>
    <lineage>
        <taxon>Bacteria</taxon>
        <taxon>Pseudomonadati</taxon>
        <taxon>Pseudomonadota</taxon>
        <taxon>Gammaproteobacteria</taxon>
        <taxon>Vibrionales</taxon>
        <taxon>Vibrionaceae</taxon>
        <taxon>Vibrio</taxon>
    </lineage>
</organism>